<evidence type="ECO:0000313" key="2">
    <source>
        <dbReference type="EMBL" id="MBC5680191.1"/>
    </source>
</evidence>
<proteinExistence type="predicted"/>
<comment type="caution">
    <text evidence="2">The sequence shown here is derived from an EMBL/GenBank/DDBJ whole genome shotgun (WGS) entry which is preliminary data.</text>
</comment>
<accession>A0ABR7G0C4</accession>
<evidence type="ECO:0000313" key="3">
    <source>
        <dbReference type="Proteomes" id="UP000628463"/>
    </source>
</evidence>
<name>A0ABR7G0C4_9FIRM</name>
<feature type="region of interest" description="Disordered" evidence="1">
    <location>
        <begin position="242"/>
        <end position="276"/>
    </location>
</feature>
<keyword evidence="3" id="KW-1185">Reference proteome</keyword>
<protein>
    <recommendedName>
        <fullName evidence="4">Transposase (putative) YhgA-like domain-containing protein</fullName>
    </recommendedName>
</protein>
<organism evidence="2 3">
    <name type="scientific">Lachnospira hominis</name>
    <name type="common">ex Liu et al. 2021</name>
    <dbReference type="NCBI Taxonomy" id="2763051"/>
    <lineage>
        <taxon>Bacteria</taxon>
        <taxon>Bacillati</taxon>
        <taxon>Bacillota</taxon>
        <taxon>Clostridia</taxon>
        <taxon>Lachnospirales</taxon>
        <taxon>Lachnospiraceae</taxon>
        <taxon>Lachnospira</taxon>
    </lineage>
</organism>
<dbReference type="Proteomes" id="UP000628463">
    <property type="component" value="Unassembled WGS sequence"/>
</dbReference>
<dbReference type="RefSeq" id="WP_186836299.1">
    <property type="nucleotide sequence ID" value="NZ_JACOPD010000002.1"/>
</dbReference>
<sequence>MAEKKDNVAVKFKDNVFCMIYRDKKNLLELYNALNNSNYEDVDALEVTTLNGGSYMKYKNDASFLLSMNLYMFEQQSSKNPNMPLRFLHYLSDVYREMYSNDLLHRRSMIKLPVPHFITFYNGREKWIDNEEIIRLSDMFENYVNNPQIELKVRVININGDAAILDRCKSLRDYMTFVEKVRYKTDFENIDIRTAVMTAMDECMKDDILVDFFEEHRAEVIEVSIYDYDEEKVRKILAEEAKEEGREKGREEGRQEGREEGRQEGRQEGREEGKKEGEKLAKINLVIKKVKRGKPLSIIASELEEEEDDMKPMYDAVTASAPEYNIDEIKEKLKTN</sequence>
<reference evidence="2 3" key="1">
    <citation type="submission" date="2020-08" db="EMBL/GenBank/DDBJ databases">
        <title>Genome public.</title>
        <authorList>
            <person name="Liu C."/>
            <person name="Sun Q."/>
        </authorList>
    </citation>
    <scope>NUCLEOTIDE SEQUENCE [LARGE SCALE GENOMIC DNA]</scope>
    <source>
        <strain evidence="2 3">NSJ-43</strain>
    </source>
</reference>
<gene>
    <name evidence="2" type="ORF">H8S01_04345</name>
</gene>
<evidence type="ECO:0000256" key="1">
    <source>
        <dbReference type="SAM" id="MobiDB-lite"/>
    </source>
</evidence>
<evidence type="ECO:0008006" key="4">
    <source>
        <dbReference type="Google" id="ProtNLM"/>
    </source>
</evidence>
<dbReference type="EMBL" id="JACOPD010000002">
    <property type="protein sequence ID" value="MBC5680191.1"/>
    <property type="molecule type" value="Genomic_DNA"/>
</dbReference>